<reference evidence="3" key="1">
    <citation type="journal article" date="2012" name="Nat. Genet.">
        <title>Lifestyle transitions in plant pathogenic Colletotrichum fungi deciphered by genome and transcriptome analyses.</title>
        <authorList>
            <person name="O'Connell R.J."/>
            <person name="Thon M.R."/>
            <person name="Hacquard S."/>
            <person name="Amyotte S.G."/>
            <person name="Kleemann J."/>
            <person name="Torres M.F."/>
            <person name="Damm U."/>
            <person name="Buiate E.A."/>
            <person name="Epstein L."/>
            <person name="Alkan N."/>
            <person name="Altmueller J."/>
            <person name="Alvarado-Balderrama L."/>
            <person name="Bauser C.A."/>
            <person name="Becker C."/>
            <person name="Birren B.W."/>
            <person name="Chen Z."/>
            <person name="Choi J."/>
            <person name="Crouch J.A."/>
            <person name="Duvick J.P."/>
            <person name="Farman M.A."/>
            <person name="Gan P."/>
            <person name="Heiman D."/>
            <person name="Henrissat B."/>
            <person name="Howard R.J."/>
            <person name="Kabbage M."/>
            <person name="Koch C."/>
            <person name="Kracher B."/>
            <person name="Kubo Y."/>
            <person name="Law A.D."/>
            <person name="Lebrun M.-H."/>
            <person name="Lee Y.-H."/>
            <person name="Miyara I."/>
            <person name="Moore N."/>
            <person name="Neumann U."/>
            <person name="Nordstroem K."/>
            <person name="Panaccione D.G."/>
            <person name="Panstruga R."/>
            <person name="Place M."/>
            <person name="Proctor R.H."/>
            <person name="Prusky D."/>
            <person name="Rech G."/>
            <person name="Reinhardt R."/>
            <person name="Rollins J.A."/>
            <person name="Rounsley S."/>
            <person name="Schardl C.L."/>
            <person name="Schwartz D.C."/>
            <person name="Shenoy N."/>
            <person name="Shirasu K."/>
            <person name="Sikhakolli U.R."/>
            <person name="Stueber K."/>
            <person name="Sukno S.A."/>
            <person name="Sweigard J.A."/>
            <person name="Takano Y."/>
            <person name="Takahara H."/>
            <person name="Trail F."/>
            <person name="van der Does H.C."/>
            <person name="Voll L.M."/>
            <person name="Will I."/>
            <person name="Young S."/>
            <person name="Zeng Q."/>
            <person name="Zhang J."/>
            <person name="Zhou S."/>
            <person name="Dickman M.B."/>
            <person name="Schulze-Lefert P."/>
            <person name="Ver Loren van Themaat E."/>
            <person name="Ma L.-J."/>
            <person name="Vaillancourt L.J."/>
        </authorList>
    </citation>
    <scope>NUCLEOTIDE SEQUENCE [LARGE SCALE GENOMIC DNA]</scope>
    <source>
        <strain evidence="3">M1.001 / M2 / FGSC 10212</strain>
    </source>
</reference>
<gene>
    <name evidence="2" type="ORF">GLRG_11929</name>
</gene>
<evidence type="ECO:0000313" key="2">
    <source>
        <dbReference type="EMBL" id="EFQ36781.1"/>
    </source>
</evidence>
<proteinExistence type="predicted"/>
<protein>
    <submittedName>
        <fullName evidence="2">Uncharacterized protein</fullName>
    </submittedName>
</protein>
<feature type="region of interest" description="Disordered" evidence="1">
    <location>
        <begin position="44"/>
        <end position="66"/>
    </location>
</feature>
<keyword evidence="3" id="KW-1185">Reference proteome</keyword>
<dbReference type="HOGENOM" id="CLU_2831064_0_0_1"/>
<sequence length="66" mass="7650">MAIDNGLNQDKTNDGSFTNMTMKLKVQKLRSQVDVKTRQLLLKKPARPRLQDGQVAPPTSREWLRW</sequence>
<dbReference type="VEuPathDB" id="FungiDB:GLRG_11929"/>
<dbReference type="AlphaFoldDB" id="E3R0Z3"/>
<evidence type="ECO:0000256" key="1">
    <source>
        <dbReference type="SAM" id="MobiDB-lite"/>
    </source>
</evidence>
<accession>E3R0Z3</accession>
<organism evidence="3">
    <name type="scientific">Colletotrichum graminicola (strain M1.001 / M2 / FGSC 10212)</name>
    <name type="common">Maize anthracnose fungus</name>
    <name type="synonym">Glomerella graminicola</name>
    <dbReference type="NCBI Taxonomy" id="645133"/>
    <lineage>
        <taxon>Eukaryota</taxon>
        <taxon>Fungi</taxon>
        <taxon>Dikarya</taxon>
        <taxon>Ascomycota</taxon>
        <taxon>Pezizomycotina</taxon>
        <taxon>Sordariomycetes</taxon>
        <taxon>Hypocreomycetidae</taxon>
        <taxon>Glomerellales</taxon>
        <taxon>Glomerellaceae</taxon>
        <taxon>Colletotrichum</taxon>
        <taxon>Colletotrichum graminicola species complex</taxon>
    </lineage>
</organism>
<name>E3R0Z3_COLGM</name>
<dbReference type="RefSeq" id="XP_008100801.1">
    <property type="nucleotide sequence ID" value="XM_008102610.1"/>
</dbReference>
<dbReference type="Proteomes" id="UP000008782">
    <property type="component" value="Unassembled WGS sequence"/>
</dbReference>
<dbReference type="GeneID" id="24417292"/>
<dbReference type="EMBL" id="GG697534">
    <property type="protein sequence ID" value="EFQ36781.1"/>
    <property type="molecule type" value="Genomic_DNA"/>
</dbReference>
<evidence type="ECO:0000313" key="3">
    <source>
        <dbReference type="Proteomes" id="UP000008782"/>
    </source>
</evidence>